<evidence type="ECO:0000313" key="3">
    <source>
        <dbReference type="Proteomes" id="UP001164746"/>
    </source>
</evidence>
<dbReference type="InterPro" id="IPR016186">
    <property type="entry name" value="C-type_lectin-like/link_sf"/>
</dbReference>
<dbReference type="CDD" id="cd00037">
    <property type="entry name" value="CLECT"/>
    <property type="match status" value="1"/>
</dbReference>
<sequence>MDLKKLWIIVLVVVLKEASSEEEVICREPWTRIHRSCIFFNKTLTNQSEAAATCDTMGGYLFVFSNVVEH</sequence>
<dbReference type="SUPFAM" id="SSF56436">
    <property type="entry name" value="C-type lectin-like"/>
    <property type="match status" value="1"/>
</dbReference>
<keyword evidence="3" id="KW-1185">Reference proteome</keyword>
<dbReference type="EMBL" id="CP111024">
    <property type="protein sequence ID" value="WAR24909.1"/>
    <property type="molecule type" value="Genomic_DNA"/>
</dbReference>
<evidence type="ECO:0000256" key="1">
    <source>
        <dbReference type="SAM" id="SignalP"/>
    </source>
</evidence>
<reference evidence="2" key="1">
    <citation type="submission" date="2022-11" db="EMBL/GenBank/DDBJ databases">
        <title>Centuries of genome instability and evolution in soft-shell clam transmissible cancer (bioRxiv).</title>
        <authorList>
            <person name="Hart S.F.M."/>
            <person name="Yonemitsu M.A."/>
            <person name="Giersch R.M."/>
            <person name="Beal B.F."/>
            <person name="Arriagada G."/>
            <person name="Davis B.W."/>
            <person name="Ostrander E.A."/>
            <person name="Goff S.P."/>
            <person name="Metzger M.J."/>
        </authorList>
    </citation>
    <scope>NUCLEOTIDE SEQUENCE</scope>
    <source>
        <strain evidence="2">MELC-2E11</strain>
        <tissue evidence="2">Siphon/mantle</tissue>
    </source>
</reference>
<dbReference type="Proteomes" id="UP001164746">
    <property type="component" value="Chromosome 13"/>
</dbReference>
<organism evidence="2 3">
    <name type="scientific">Mya arenaria</name>
    <name type="common">Soft-shell clam</name>
    <dbReference type="NCBI Taxonomy" id="6604"/>
    <lineage>
        <taxon>Eukaryota</taxon>
        <taxon>Metazoa</taxon>
        <taxon>Spiralia</taxon>
        <taxon>Lophotrochozoa</taxon>
        <taxon>Mollusca</taxon>
        <taxon>Bivalvia</taxon>
        <taxon>Autobranchia</taxon>
        <taxon>Heteroconchia</taxon>
        <taxon>Euheterodonta</taxon>
        <taxon>Imparidentia</taxon>
        <taxon>Neoheterodontei</taxon>
        <taxon>Myida</taxon>
        <taxon>Myoidea</taxon>
        <taxon>Myidae</taxon>
        <taxon>Mya</taxon>
    </lineage>
</organism>
<protein>
    <submittedName>
        <fullName evidence="2">Uncharacterized protein</fullName>
    </submittedName>
</protein>
<feature type="signal peptide" evidence="1">
    <location>
        <begin position="1"/>
        <end position="20"/>
    </location>
</feature>
<dbReference type="Gene3D" id="3.10.100.10">
    <property type="entry name" value="Mannose-Binding Protein A, subunit A"/>
    <property type="match status" value="1"/>
</dbReference>
<evidence type="ECO:0000313" key="2">
    <source>
        <dbReference type="EMBL" id="WAR24909.1"/>
    </source>
</evidence>
<feature type="non-terminal residue" evidence="2">
    <location>
        <position position="70"/>
    </location>
</feature>
<gene>
    <name evidence="2" type="ORF">MAR_038578</name>
</gene>
<feature type="chain" id="PRO_5046604940" evidence="1">
    <location>
        <begin position="21"/>
        <end position="70"/>
    </location>
</feature>
<accession>A0ABY7FUR7</accession>
<keyword evidence="1" id="KW-0732">Signal</keyword>
<name>A0ABY7FUR7_MYAAR</name>
<proteinExistence type="predicted"/>
<dbReference type="InterPro" id="IPR016187">
    <property type="entry name" value="CTDL_fold"/>
</dbReference>